<dbReference type="OrthoDB" id="7865559at2759"/>
<dbReference type="EMBL" id="CH916375">
    <property type="protein sequence ID" value="EDV98363.1"/>
    <property type="molecule type" value="Genomic_DNA"/>
</dbReference>
<reference evidence="2 3" key="1">
    <citation type="journal article" date="2007" name="Nature">
        <title>Evolution of genes and genomes on the Drosophila phylogeny.</title>
        <authorList>
            <consortium name="Drosophila 12 Genomes Consortium"/>
            <person name="Clark A.G."/>
            <person name="Eisen M.B."/>
            <person name="Smith D.R."/>
            <person name="Bergman C.M."/>
            <person name="Oliver B."/>
            <person name="Markow T.A."/>
            <person name="Kaufman T.C."/>
            <person name="Kellis M."/>
            <person name="Gelbart W."/>
            <person name="Iyer V.N."/>
            <person name="Pollard D.A."/>
            <person name="Sackton T.B."/>
            <person name="Larracuente A.M."/>
            <person name="Singh N.D."/>
            <person name="Abad J.P."/>
            <person name="Abt D.N."/>
            <person name="Adryan B."/>
            <person name="Aguade M."/>
            <person name="Akashi H."/>
            <person name="Anderson W.W."/>
            <person name="Aquadro C.F."/>
            <person name="Ardell D.H."/>
            <person name="Arguello R."/>
            <person name="Artieri C.G."/>
            <person name="Barbash D.A."/>
            <person name="Barker D."/>
            <person name="Barsanti P."/>
            <person name="Batterham P."/>
            <person name="Batzoglou S."/>
            <person name="Begun D."/>
            <person name="Bhutkar A."/>
            <person name="Blanco E."/>
            <person name="Bosak S.A."/>
            <person name="Bradley R.K."/>
            <person name="Brand A.D."/>
            <person name="Brent M.R."/>
            <person name="Brooks A.N."/>
            <person name="Brown R.H."/>
            <person name="Butlin R.K."/>
            <person name="Caggese C."/>
            <person name="Calvi B.R."/>
            <person name="Bernardo de Carvalho A."/>
            <person name="Caspi A."/>
            <person name="Castrezana S."/>
            <person name="Celniker S.E."/>
            <person name="Chang J.L."/>
            <person name="Chapple C."/>
            <person name="Chatterji S."/>
            <person name="Chinwalla A."/>
            <person name="Civetta A."/>
            <person name="Clifton S.W."/>
            <person name="Comeron J.M."/>
            <person name="Costello J.C."/>
            <person name="Coyne J.A."/>
            <person name="Daub J."/>
            <person name="David R.G."/>
            <person name="Delcher A.L."/>
            <person name="Delehaunty K."/>
            <person name="Do C.B."/>
            <person name="Ebling H."/>
            <person name="Edwards K."/>
            <person name="Eickbush T."/>
            <person name="Evans J.D."/>
            <person name="Filipski A."/>
            <person name="Findeiss S."/>
            <person name="Freyhult E."/>
            <person name="Fulton L."/>
            <person name="Fulton R."/>
            <person name="Garcia A.C."/>
            <person name="Gardiner A."/>
            <person name="Garfield D.A."/>
            <person name="Garvin B.E."/>
            <person name="Gibson G."/>
            <person name="Gilbert D."/>
            <person name="Gnerre S."/>
            <person name="Godfrey J."/>
            <person name="Good R."/>
            <person name="Gotea V."/>
            <person name="Gravely B."/>
            <person name="Greenberg A.J."/>
            <person name="Griffiths-Jones S."/>
            <person name="Gross S."/>
            <person name="Guigo R."/>
            <person name="Gustafson E.A."/>
            <person name="Haerty W."/>
            <person name="Hahn M.W."/>
            <person name="Halligan D.L."/>
            <person name="Halpern A.L."/>
            <person name="Halter G.M."/>
            <person name="Han M.V."/>
            <person name="Heger A."/>
            <person name="Hillier L."/>
            <person name="Hinrichs A.S."/>
            <person name="Holmes I."/>
            <person name="Hoskins R.A."/>
            <person name="Hubisz M.J."/>
            <person name="Hultmark D."/>
            <person name="Huntley M.A."/>
            <person name="Jaffe D.B."/>
            <person name="Jagadeeshan S."/>
            <person name="Jeck W.R."/>
            <person name="Johnson J."/>
            <person name="Jones C.D."/>
            <person name="Jordan W.C."/>
            <person name="Karpen G.H."/>
            <person name="Kataoka E."/>
            <person name="Keightley P.D."/>
            <person name="Kheradpour P."/>
            <person name="Kirkness E.F."/>
            <person name="Koerich L.B."/>
            <person name="Kristiansen K."/>
            <person name="Kudrna D."/>
            <person name="Kulathinal R.J."/>
            <person name="Kumar S."/>
            <person name="Kwok R."/>
            <person name="Lander E."/>
            <person name="Langley C.H."/>
            <person name="Lapoint R."/>
            <person name="Lazzaro B.P."/>
            <person name="Lee S.J."/>
            <person name="Levesque L."/>
            <person name="Li R."/>
            <person name="Lin C.F."/>
            <person name="Lin M.F."/>
            <person name="Lindblad-Toh K."/>
            <person name="Llopart A."/>
            <person name="Long M."/>
            <person name="Low L."/>
            <person name="Lozovsky E."/>
            <person name="Lu J."/>
            <person name="Luo M."/>
            <person name="Machado C.A."/>
            <person name="Makalowski W."/>
            <person name="Marzo M."/>
            <person name="Matsuda M."/>
            <person name="Matzkin L."/>
            <person name="McAllister B."/>
            <person name="McBride C.S."/>
            <person name="McKernan B."/>
            <person name="McKernan K."/>
            <person name="Mendez-Lago M."/>
            <person name="Minx P."/>
            <person name="Mollenhauer M.U."/>
            <person name="Montooth K."/>
            <person name="Mount S.M."/>
            <person name="Mu X."/>
            <person name="Myers E."/>
            <person name="Negre B."/>
            <person name="Newfeld S."/>
            <person name="Nielsen R."/>
            <person name="Noor M.A."/>
            <person name="O'Grady P."/>
            <person name="Pachter L."/>
            <person name="Papaceit M."/>
            <person name="Parisi M.J."/>
            <person name="Parisi M."/>
            <person name="Parts L."/>
            <person name="Pedersen J.S."/>
            <person name="Pesole G."/>
            <person name="Phillippy A.M."/>
            <person name="Ponting C.P."/>
            <person name="Pop M."/>
            <person name="Porcelli D."/>
            <person name="Powell J.R."/>
            <person name="Prohaska S."/>
            <person name="Pruitt K."/>
            <person name="Puig M."/>
            <person name="Quesneville H."/>
            <person name="Ram K.R."/>
            <person name="Rand D."/>
            <person name="Rasmussen M.D."/>
            <person name="Reed L.K."/>
            <person name="Reenan R."/>
            <person name="Reily A."/>
            <person name="Remington K.A."/>
            <person name="Rieger T.T."/>
            <person name="Ritchie M.G."/>
            <person name="Robin C."/>
            <person name="Rogers Y.H."/>
            <person name="Rohde C."/>
            <person name="Rozas J."/>
            <person name="Rubenfield M.J."/>
            <person name="Ruiz A."/>
            <person name="Russo S."/>
            <person name="Salzberg S.L."/>
            <person name="Sanchez-Gracia A."/>
            <person name="Saranga D.J."/>
            <person name="Sato H."/>
            <person name="Schaeffer S.W."/>
            <person name="Schatz M.C."/>
            <person name="Schlenke T."/>
            <person name="Schwartz R."/>
            <person name="Segarra C."/>
            <person name="Singh R.S."/>
            <person name="Sirot L."/>
            <person name="Sirota M."/>
            <person name="Sisneros N.B."/>
            <person name="Smith C.D."/>
            <person name="Smith T.F."/>
            <person name="Spieth J."/>
            <person name="Stage D.E."/>
            <person name="Stark A."/>
            <person name="Stephan W."/>
            <person name="Strausberg R.L."/>
            <person name="Strempel S."/>
            <person name="Sturgill D."/>
            <person name="Sutton G."/>
            <person name="Sutton G.G."/>
            <person name="Tao W."/>
            <person name="Teichmann S."/>
            <person name="Tobari Y.N."/>
            <person name="Tomimura Y."/>
            <person name="Tsolas J.M."/>
            <person name="Valente V.L."/>
            <person name="Venter E."/>
            <person name="Venter J.C."/>
            <person name="Vicario S."/>
            <person name="Vieira F.G."/>
            <person name="Vilella A.J."/>
            <person name="Villasante A."/>
            <person name="Walenz B."/>
            <person name="Wang J."/>
            <person name="Wasserman M."/>
            <person name="Watts T."/>
            <person name="Wilson D."/>
            <person name="Wilson R.K."/>
            <person name="Wing R.A."/>
            <person name="Wolfner M.F."/>
            <person name="Wong A."/>
            <person name="Wong G.K."/>
            <person name="Wu C.I."/>
            <person name="Wu G."/>
            <person name="Yamamoto D."/>
            <person name="Yang H.P."/>
            <person name="Yang S.P."/>
            <person name="Yorke J.A."/>
            <person name="Yoshida K."/>
            <person name="Zdobnov E."/>
            <person name="Zhang P."/>
            <person name="Zhang Y."/>
            <person name="Zimin A.V."/>
            <person name="Baldwin J."/>
            <person name="Abdouelleil A."/>
            <person name="Abdulkadir J."/>
            <person name="Abebe A."/>
            <person name="Abera B."/>
            <person name="Abreu J."/>
            <person name="Acer S.C."/>
            <person name="Aftuck L."/>
            <person name="Alexander A."/>
            <person name="An P."/>
            <person name="Anderson E."/>
            <person name="Anderson S."/>
            <person name="Arachi H."/>
            <person name="Azer M."/>
            <person name="Bachantsang P."/>
            <person name="Barry A."/>
            <person name="Bayul T."/>
            <person name="Berlin A."/>
            <person name="Bessette D."/>
            <person name="Bloom T."/>
            <person name="Blye J."/>
            <person name="Boguslavskiy L."/>
            <person name="Bonnet C."/>
            <person name="Boukhgalter B."/>
            <person name="Bourzgui I."/>
            <person name="Brown A."/>
            <person name="Cahill P."/>
            <person name="Channer S."/>
            <person name="Cheshatsang Y."/>
            <person name="Chuda L."/>
            <person name="Citroen M."/>
            <person name="Collymore A."/>
            <person name="Cooke P."/>
            <person name="Costello M."/>
            <person name="D'Aco K."/>
            <person name="Daza R."/>
            <person name="De Haan G."/>
            <person name="DeGray S."/>
            <person name="DeMaso C."/>
            <person name="Dhargay N."/>
            <person name="Dooley K."/>
            <person name="Dooley E."/>
            <person name="Doricent M."/>
            <person name="Dorje P."/>
            <person name="Dorjee K."/>
            <person name="Dupes A."/>
            <person name="Elong R."/>
            <person name="Falk J."/>
            <person name="Farina A."/>
            <person name="Faro S."/>
            <person name="Ferguson D."/>
            <person name="Fisher S."/>
            <person name="Foley C.D."/>
            <person name="Franke A."/>
            <person name="Friedrich D."/>
            <person name="Gadbois L."/>
            <person name="Gearin G."/>
            <person name="Gearin C.R."/>
            <person name="Giannoukos G."/>
            <person name="Goode T."/>
            <person name="Graham J."/>
            <person name="Grandbois E."/>
            <person name="Grewal S."/>
            <person name="Gyaltsen K."/>
            <person name="Hafez N."/>
            <person name="Hagos B."/>
            <person name="Hall J."/>
            <person name="Henson C."/>
            <person name="Hollinger A."/>
            <person name="Honan T."/>
            <person name="Huard M.D."/>
            <person name="Hughes L."/>
            <person name="Hurhula B."/>
            <person name="Husby M.E."/>
            <person name="Kamat A."/>
            <person name="Kanga B."/>
            <person name="Kashin S."/>
            <person name="Khazanovich D."/>
            <person name="Kisner P."/>
            <person name="Lance K."/>
            <person name="Lara M."/>
            <person name="Lee W."/>
            <person name="Lennon N."/>
            <person name="Letendre F."/>
            <person name="LeVine R."/>
            <person name="Lipovsky A."/>
            <person name="Liu X."/>
            <person name="Liu J."/>
            <person name="Liu S."/>
            <person name="Lokyitsang T."/>
            <person name="Lokyitsang Y."/>
            <person name="Lubonja R."/>
            <person name="Lui A."/>
            <person name="MacDonald P."/>
            <person name="Magnisalis V."/>
            <person name="Maru K."/>
            <person name="Matthews C."/>
            <person name="McCusker W."/>
            <person name="McDonough S."/>
            <person name="Mehta T."/>
            <person name="Meldrim J."/>
            <person name="Meneus L."/>
            <person name="Mihai O."/>
            <person name="Mihalev A."/>
            <person name="Mihova T."/>
            <person name="Mittelman R."/>
            <person name="Mlenga V."/>
            <person name="Montmayeur A."/>
            <person name="Mulrain L."/>
            <person name="Navidi A."/>
            <person name="Naylor J."/>
            <person name="Negash T."/>
            <person name="Nguyen T."/>
            <person name="Nguyen N."/>
            <person name="Nicol R."/>
            <person name="Norbu C."/>
            <person name="Norbu N."/>
            <person name="Novod N."/>
            <person name="O'Neill B."/>
            <person name="Osman S."/>
            <person name="Markiewicz E."/>
            <person name="Oyono O.L."/>
            <person name="Patti C."/>
            <person name="Phunkhang P."/>
            <person name="Pierre F."/>
            <person name="Priest M."/>
            <person name="Raghuraman S."/>
            <person name="Rege F."/>
            <person name="Reyes R."/>
            <person name="Rise C."/>
            <person name="Rogov P."/>
            <person name="Ross K."/>
            <person name="Ryan E."/>
            <person name="Settipalli S."/>
            <person name="Shea T."/>
            <person name="Sherpa N."/>
            <person name="Shi L."/>
            <person name="Shih D."/>
            <person name="Sparrow T."/>
            <person name="Spaulding J."/>
            <person name="Stalker J."/>
            <person name="Stange-Thomann N."/>
            <person name="Stavropoulos S."/>
            <person name="Stone C."/>
            <person name="Strader C."/>
            <person name="Tesfaye S."/>
            <person name="Thomson T."/>
            <person name="Thoulutsang Y."/>
            <person name="Thoulutsang D."/>
            <person name="Topham K."/>
            <person name="Topping I."/>
            <person name="Tsamla T."/>
            <person name="Vassiliev H."/>
            <person name="Vo A."/>
            <person name="Wangchuk T."/>
            <person name="Wangdi T."/>
            <person name="Weiand M."/>
            <person name="Wilkinson J."/>
            <person name="Wilson A."/>
            <person name="Yadav S."/>
            <person name="Young G."/>
            <person name="Yu Q."/>
            <person name="Zembek L."/>
            <person name="Zhong D."/>
            <person name="Zimmer A."/>
            <person name="Zwirko Z."/>
            <person name="Jaffe D.B."/>
            <person name="Alvarez P."/>
            <person name="Brockman W."/>
            <person name="Butler J."/>
            <person name="Chin C."/>
            <person name="Gnerre S."/>
            <person name="Grabherr M."/>
            <person name="Kleber M."/>
            <person name="Mauceli E."/>
            <person name="MacCallum I."/>
        </authorList>
    </citation>
    <scope>NUCLEOTIDE SEQUENCE [LARGE SCALE GENOMIC DNA]</scope>
    <source>
        <strain evidence="3">Tucson 15287-2541.00</strain>
    </source>
</reference>
<dbReference type="eggNOG" id="ENOG502TCBY">
    <property type="taxonomic scope" value="Eukaryota"/>
</dbReference>
<feature type="compositionally biased region" description="Polar residues" evidence="1">
    <location>
        <begin position="265"/>
        <end position="280"/>
    </location>
</feature>
<dbReference type="STRING" id="7222.B4JWM5"/>
<evidence type="ECO:0000313" key="3">
    <source>
        <dbReference type="Proteomes" id="UP000001070"/>
    </source>
</evidence>
<dbReference type="Proteomes" id="UP000001070">
    <property type="component" value="Unassembled WGS sequence"/>
</dbReference>
<organism evidence="3">
    <name type="scientific">Drosophila grimshawi</name>
    <name type="common">Hawaiian fruit fly</name>
    <name type="synonym">Idiomyia grimshawi</name>
    <dbReference type="NCBI Taxonomy" id="7222"/>
    <lineage>
        <taxon>Eukaryota</taxon>
        <taxon>Metazoa</taxon>
        <taxon>Ecdysozoa</taxon>
        <taxon>Arthropoda</taxon>
        <taxon>Hexapoda</taxon>
        <taxon>Insecta</taxon>
        <taxon>Pterygota</taxon>
        <taxon>Neoptera</taxon>
        <taxon>Endopterygota</taxon>
        <taxon>Diptera</taxon>
        <taxon>Brachycera</taxon>
        <taxon>Muscomorpha</taxon>
        <taxon>Ephydroidea</taxon>
        <taxon>Drosophilidae</taxon>
        <taxon>Drosophila</taxon>
        <taxon>Hawaiian Drosophila</taxon>
    </lineage>
</organism>
<keyword evidence="3" id="KW-1185">Reference proteome</keyword>
<dbReference type="AlphaFoldDB" id="B4JWM5"/>
<dbReference type="OMA" id="RRFQTHS"/>
<protein>
    <submittedName>
        <fullName evidence="2">GH22713</fullName>
    </submittedName>
</protein>
<dbReference type="PhylomeDB" id="B4JWM5"/>
<sequence>MNVPKSMKCCVHLLRQRGWIRSAQHLGTGNAVRNYRMDDKGWVGDEDSEVQRVYGEENTFDPRYNDRHYKIYRRHEMTTFQDSDARRRRIVHDAEEHQRRQERILLDNKNRWEQRTEPKSPAMLNYEHKYLIEGKSRKHRQRQTEEERIAEEYSRQRRYKRLSEVKRQARELRESRKGYKLPKPQLNRLPAIRSANEKWLEQRAVEDEAKYWHTWTTCPNERRCRETAAANDADDAAPGDRTINRRTGFVQPKVPYDSSVRRYQTDSQQLAKAHSSQPTPSLAPPGYTTGDLTHNRRRPTGIEKQYRRSLNWGAASAAYRLPISRLKYPTRKFARFVRPKGARKSVQPPRYRLSIRANRLQRQRTPIDSFSRTLAVSTRYTPYTEYTGYARQTVCDMWQNFTAAHNVRPIEIPECK</sequence>
<accession>B4JWM5</accession>
<feature type="region of interest" description="Disordered" evidence="1">
    <location>
        <begin position="256"/>
        <end position="299"/>
    </location>
</feature>
<dbReference type="InParanoid" id="B4JWM5"/>
<evidence type="ECO:0000313" key="2">
    <source>
        <dbReference type="EMBL" id="EDV98363.1"/>
    </source>
</evidence>
<evidence type="ECO:0000256" key="1">
    <source>
        <dbReference type="SAM" id="MobiDB-lite"/>
    </source>
</evidence>
<gene>
    <name evidence="2" type="primary">Dgri\GH22713</name>
    <name evidence="2" type="ORF">Dgri_GH22713</name>
</gene>
<dbReference type="KEGG" id="dgr:6568789"/>
<proteinExistence type="predicted"/>
<dbReference type="HOGENOM" id="CLU_560512_0_0_1"/>
<name>B4JWM5_DROGR</name>